<evidence type="ECO:0000256" key="2">
    <source>
        <dbReference type="SAM" id="Phobius"/>
    </source>
</evidence>
<dbReference type="Pfam" id="PF24400">
    <property type="entry name" value="DUF7544"/>
    <property type="match status" value="1"/>
</dbReference>
<keyword evidence="2" id="KW-1133">Transmembrane helix</keyword>
<keyword evidence="2" id="KW-0812">Transmembrane</keyword>
<name>A0ABP5HZK2_9MICO</name>
<reference evidence="4" key="1">
    <citation type="journal article" date="2019" name="Int. J. Syst. Evol. Microbiol.">
        <title>The Global Catalogue of Microorganisms (GCM) 10K type strain sequencing project: providing services to taxonomists for standard genome sequencing and annotation.</title>
        <authorList>
            <consortium name="The Broad Institute Genomics Platform"/>
            <consortium name="The Broad Institute Genome Sequencing Center for Infectious Disease"/>
            <person name="Wu L."/>
            <person name="Ma J."/>
        </authorList>
    </citation>
    <scope>NUCLEOTIDE SEQUENCE [LARGE SCALE GENOMIC DNA]</scope>
    <source>
        <strain evidence="4">JCM 15900</strain>
    </source>
</reference>
<feature type="transmembrane region" description="Helical" evidence="2">
    <location>
        <begin position="69"/>
        <end position="99"/>
    </location>
</feature>
<sequence>MTSSQHADWNAQVDWRTGTLRARTPGAGRRTGAWRPPPQPGTMPKRPLTFFETLDGGFRLLRFAPGSTFGIALIVQTLTALLVALAITAVAVGSAGFLMRTLFSSPDAGLGLNILLQTGATAGSLASLSVGQLLSGFSAVAGDSAFGTARMSLREVWRRLAGVRLRLIGLTLLCMGAHVGALLVLMLPGLLLLLVSPAAGMVLGTLGFLAWLPVTAAAFARFALAGSVLAVERTGVREALRRSWALTRGSFWKTLGQLVLAYFLSSQVVSLIMSPVLTILLVALLALSIFLGVGGGLTLTLAAVLFGGLGVAMAAFAMASGALLFAYLCGTVSCVYFDRRMRLEGYDLVLLRRAEEAA</sequence>
<dbReference type="EMBL" id="BAAAPZ010000001">
    <property type="protein sequence ID" value="GAA2086665.1"/>
    <property type="molecule type" value="Genomic_DNA"/>
</dbReference>
<dbReference type="InterPro" id="IPR055966">
    <property type="entry name" value="DUF7544"/>
</dbReference>
<evidence type="ECO:0008006" key="5">
    <source>
        <dbReference type="Google" id="ProtNLM"/>
    </source>
</evidence>
<proteinExistence type="predicted"/>
<gene>
    <name evidence="3" type="ORF">GCM10009823_00480</name>
</gene>
<feature type="compositionally biased region" description="Low complexity" evidence="1">
    <location>
        <begin position="22"/>
        <end position="34"/>
    </location>
</feature>
<dbReference type="Proteomes" id="UP001500984">
    <property type="component" value="Unassembled WGS sequence"/>
</dbReference>
<accession>A0ABP5HZK2</accession>
<evidence type="ECO:0000256" key="1">
    <source>
        <dbReference type="SAM" id="MobiDB-lite"/>
    </source>
</evidence>
<keyword evidence="2" id="KW-0472">Membrane</keyword>
<feature type="transmembrane region" description="Helical" evidence="2">
    <location>
        <begin position="119"/>
        <end position="146"/>
    </location>
</feature>
<dbReference type="RefSeq" id="WP_291797023.1">
    <property type="nucleotide sequence ID" value="NZ_BAAAPZ010000001.1"/>
</dbReference>
<protein>
    <recommendedName>
        <fullName evidence="5">Glycerophosphoryl diester phosphodiesterase membrane domain-containing protein</fullName>
    </recommendedName>
</protein>
<feature type="transmembrane region" description="Helical" evidence="2">
    <location>
        <begin position="313"/>
        <end position="338"/>
    </location>
</feature>
<comment type="caution">
    <text evidence="3">The sequence shown here is derived from an EMBL/GenBank/DDBJ whole genome shotgun (WGS) entry which is preliminary data.</text>
</comment>
<keyword evidence="4" id="KW-1185">Reference proteome</keyword>
<evidence type="ECO:0000313" key="3">
    <source>
        <dbReference type="EMBL" id="GAA2086665.1"/>
    </source>
</evidence>
<feature type="transmembrane region" description="Helical" evidence="2">
    <location>
        <begin position="279"/>
        <end position="306"/>
    </location>
</feature>
<organism evidence="3 4">
    <name type="scientific">Brevibacterium salitolerans</name>
    <dbReference type="NCBI Taxonomy" id="1403566"/>
    <lineage>
        <taxon>Bacteria</taxon>
        <taxon>Bacillati</taxon>
        <taxon>Actinomycetota</taxon>
        <taxon>Actinomycetes</taxon>
        <taxon>Micrococcales</taxon>
        <taxon>Brevibacteriaceae</taxon>
        <taxon>Brevibacterium</taxon>
    </lineage>
</organism>
<feature type="region of interest" description="Disordered" evidence="1">
    <location>
        <begin position="22"/>
        <end position="46"/>
    </location>
</feature>
<evidence type="ECO:0000313" key="4">
    <source>
        <dbReference type="Proteomes" id="UP001500984"/>
    </source>
</evidence>
<feature type="transmembrane region" description="Helical" evidence="2">
    <location>
        <begin position="167"/>
        <end position="196"/>
    </location>
</feature>